<dbReference type="EMBL" id="JBGUAW010000006">
    <property type="protein sequence ID" value="MFA9461090.1"/>
    <property type="molecule type" value="Genomic_DNA"/>
</dbReference>
<organism evidence="1 2">
    <name type="scientific">Thiohalorhabdus methylotrophus</name>
    <dbReference type="NCBI Taxonomy" id="3242694"/>
    <lineage>
        <taxon>Bacteria</taxon>
        <taxon>Pseudomonadati</taxon>
        <taxon>Pseudomonadota</taxon>
        <taxon>Gammaproteobacteria</taxon>
        <taxon>Thiohalorhabdales</taxon>
        <taxon>Thiohalorhabdaceae</taxon>
        <taxon>Thiohalorhabdus</taxon>
    </lineage>
</organism>
<reference evidence="1 2" key="1">
    <citation type="submission" date="2024-08" db="EMBL/GenBank/DDBJ databases">
        <title>Whole-genome sequencing of halo(alkali)philic microorganisms from hypersaline lakes.</title>
        <authorList>
            <person name="Sorokin D.Y."/>
            <person name="Merkel A.Y."/>
            <person name="Messina E."/>
            <person name="Yakimov M."/>
        </authorList>
    </citation>
    <scope>NUCLEOTIDE SEQUENCE [LARGE SCALE GENOMIC DNA]</scope>
    <source>
        <strain evidence="1 2">Cl-TMA</strain>
    </source>
</reference>
<keyword evidence="2" id="KW-1185">Reference proteome</keyword>
<evidence type="ECO:0000313" key="2">
    <source>
        <dbReference type="Proteomes" id="UP001575181"/>
    </source>
</evidence>
<name>A0ABV4TYC3_9GAMM</name>
<dbReference type="RefSeq" id="WP_373655876.1">
    <property type="nucleotide sequence ID" value="NZ_JBGUAW010000006.1"/>
</dbReference>
<sequence>MRISGGELGRARAVTEDLLEELGIAVYLYQVEPRDGIWEVRVECALHADGWQRSLIQVERERLLAVPHDSGIRRELLAEWGAELVDCRREAEG</sequence>
<accession>A0ABV4TYC3</accession>
<gene>
    <name evidence="1" type="ORF">ACERLL_09665</name>
</gene>
<proteinExistence type="predicted"/>
<dbReference type="Proteomes" id="UP001575181">
    <property type="component" value="Unassembled WGS sequence"/>
</dbReference>
<evidence type="ECO:0000313" key="1">
    <source>
        <dbReference type="EMBL" id="MFA9461090.1"/>
    </source>
</evidence>
<comment type="caution">
    <text evidence="1">The sequence shown here is derived from an EMBL/GenBank/DDBJ whole genome shotgun (WGS) entry which is preliminary data.</text>
</comment>
<protein>
    <submittedName>
        <fullName evidence="1">Uncharacterized protein</fullName>
    </submittedName>
</protein>